<sequence>MRMRRREFLAATGATCAMLPFGPAFAAARPLKLEIAARSPWMANQVALTSQNVMFLGCPRYAHDTPTPSLARREPDGTFAPFPGNAWNQWKPGDDGYSAFVYLNSVHIFADDTVWCVDQGALPQGIFPDVDATLSPAAQKLVQLDAATGAVLGVLRFDATILPPGAQMNDLRFHGAKLYITDSGLGGLIVHDRATGKTLRRLSGNTVTKASATDVPALLAHVKGGQTFRPPNSDLIEITADGRWLYWAAPTGPLYRVETRYLDDPALSDADLAARVEHVYDNRFSGGCSMDSRGNVYFSETVTRNLTVWSPTGKTAVLASDPTLVRPDGSFISRDRRLYVPVKQPVPANAAQDGTAGNAPFVIYAVTLPDVFDGIALGGPVTGA</sequence>
<evidence type="ECO:0008006" key="6">
    <source>
        <dbReference type="Google" id="ProtNLM"/>
    </source>
</evidence>
<dbReference type="SUPFAM" id="SSF101898">
    <property type="entry name" value="NHL repeat"/>
    <property type="match status" value="1"/>
</dbReference>
<proteinExistence type="predicted"/>
<name>A0A7Z2JHD9_9BURK</name>
<dbReference type="OrthoDB" id="9797664at2"/>
<keyword evidence="5" id="KW-1185">Reference proteome</keyword>
<gene>
    <name evidence="4" type="ORF">FAZ98_16105</name>
</gene>
<protein>
    <recommendedName>
        <fullName evidence="6">Major royal jelly protein</fullName>
    </recommendedName>
</protein>
<dbReference type="Gene3D" id="2.120.10.30">
    <property type="entry name" value="TolB, C-terminal domain"/>
    <property type="match status" value="1"/>
</dbReference>
<dbReference type="KEGG" id="pacs:FAZ98_16105"/>
<dbReference type="InterPro" id="IPR017996">
    <property type="entry name" value="MRJP/yellow-related"/>
</dbReference>
<dbReference type="EMBL" id="CP046914">
    <property type="protein sequence ID" value="QGZ63324.1"/>
    <property type="molecule type" value="Genomic_DNA"/>
</dbReference>
<dbReference type="PANTHER" id="PTHR10009:SF18">
    <property type="entry name" value="PROTEIN YELLOW-LIKE PROTEIN"/>
    <property type="match status" value="1"/>
</dbReference>
<evidence type="ECO:0000313" key="5">
    <source>
        <dbReference type="Proteomes" id="UP000433577"/>
    </source>
</evidence>
<dbReference type="PROSITE" id="PS51318">
    <property type="entry name" value="TAT"/>
    <property type="match status" value="1"/>
</dbReference>
<dbReference type="InterPro" id="IPR011042">
    <property type="entry name" value="6-blade_b-propeller_TolB-like"/>
</dbReference>
<dbReference type="GO" id="GO:0005576">
    <property type="term" value="C:extracellular region"/>
    <property type="evidence" value="ECO:0007669"/>
    <property type="project" value="UniProtKB-SubCell"/>
</dbReference>
<evidence type="ECO:0000313" key="4">
    <source>
        <dbReference type="EMBL" id="QGZ63324.1"/>
    </source>
</evidence>
<keyword evidence="3" id="KW-0732">Signal</keyword>
<evidence type="ECO:0000256" key="3">
    <source>
        <dbReference type="SAM" id="SignalP"/>
    </source>
</evidence>
<reference evidence="4 5" key="1">
    <citation type="submission" date="2019-12" db="EMBL/GenBank/DDBJ databases">
        <title>Paraburkholderia acidiphila 7Q-K02 sp. nov and Paraburkholderia acidisoli DHF22 sp. nov., two strains isolated from forest soil.</title>
        <authorList>
            <person name="Gao Z."/>
            <person name="Qiu L."/>
        </authorList>
    </citation>
    <scope>NUCLEOTIDE SEQUENCE [LARGE SCALE GENOMIC DNA]</scope>
    <source>
        <strain evidence="4 5">DHF22</strain>
    </source>
</reference>
<dbReference type="InterPro" id="IPR006311">
    <property type="entry name" value="TAT_signal"/>
</dbReference>
<dbReference type="Proteomes" id="UP000433577">
    <property type="component" value="Chromosome 2"/>
</dbReference>
<feature type="signal peptide" evidence="3">
    <location>
        <begin position="1"/>
        <end position="26"/>
    </location>
</feature>
<dbReference type="PANTHER" id="PTHR10009">
    <property type="entry name" value="PROTEIN YELLOW-RELATED"/>
    <property type="match status" value="1"/>
</dbReference>
<comment type="subcellular location">
    <subcellularLocation>
        <location evidence="1">Secreted</location>
    </subcellularLocation>
</comment>
<accession>A0A7Z2JHD9</accession>
<organism evidence="4 5">
    <name type="scientific">Paraburkholderia acidisoli</name>
    <dbReference type="NCBI Taxonomy" id="2571748"/>
    <lineage>
        <taxon>Bacteria</taxon>
        <taxon>Pseudomonadati</taxon>
        <taxon>Pseudomonadota</taxon>
        <taxon>Betaproteobacteria</taxon>
        <taxon>Burkholderiales</taxon>
        <taxon>Burkholderiaceae</taxon>
        <taxon>Paraburkholderia</taxon>
    </lineage>
</organism>
<dbReference type="AlphaFoldDB" id="A0A7Z2JHD9"/>
<evidence type="ECO:0000256" key="1">
    <source>
        <dbReference type="ARBA" id="ARBA00004613"/>
    </source>
</evidence>
<evidence type="ECO:0000256" key="2">
    <source>
        <dbReference type="ARBA" id="ARBA00022525"/>
    </source>
</evidence>
<keyword evidence="2" id="KW-0964">Secreted</keyword>
<dbReference type="Pfam" id="PF03022">
    <property type="entry name" value="MRJP"/>
    <property type="match status" value="1"/>
</dbReference>
<dbReference type="RefSeq" id="WP_158952317.1">
    <property type="nucleotide sequence ID" value="NZ_CP046914.1"/>
</dbReference>
<feature type="chain" id="PRO_5030649435" description="Major royal jelly protein" evidence="3">
    <location>
        <begin position="27"/>
        <end position="384"/>
    </location>
</feature>